<name>A0A7Z7NHA5_XANCH</name>
<comment type="caution">
    <text evidence="1">The sequence shown here is derived from an EMBL/GenBank/DDBJ whole genome shotgun (WGS) entry which is preliminary data.</text>
</comment>
<reference evidence="1 2" key="1">
    <citation type="submission" date="2017-10" db="EMBL/GenBank/DDBJ databases">
        <authorList>
            <person name="Regsiter A."/>
            <person name="William W."/>
        </authorList>
    </citation>
    <scope>NUCLEOTIDE SEQUENCE [LARGE SCALE GENOMIC DNA]</scope>
    <source>
        <strain evidence="1 2">CFBP6991</strain>
    </source>
</reference>
<dbReference type="Proteomes" id="UP000234345">
    <property type="component" value="Unassembled WGS sequence"/>
</dbReference>
<dbReference type="EMBL" id="OCZC01000065">
    <property type="protein sequence ID" value="SOO24601.1"/>
    <property type="molecule type" value="Genomic_DNA"/>
</dbReference>
<evidence type="ECO:0000313" key="2">
    <source>
        <dbReference type="Proteomes" id="UP000234345"/>
    </source>
</evidence>
<evidence type="ECO:0000313" key="1">
    <source>
        <dbReference type="EMBL" id="SOO24601.1"/>
    </source>
</evidence>
<protein>
    <submittedName>
        <fullName evidence="1">Uncharacterized protein</fullName>
    </submittedName>
</protein>
<proteinExistence type="predicted"/>
<sequence>MLIRKLRSLCVTHEGKQISFEINGRHVLRISEKRLINQPHCIVLVTDTTKEDRYLRQLDWRQGILPEAILYKFNQRTILIEVAQAPSDIHGN</sequence>
<organism evidence="1 2">
    <name type="scientific">Xanthomonas campestris pv. phaseoli</name>
    <dbReference type="NCBI Taxonomy" id="317013"/>
    <lineage>
        <taxon>Bacteria</taxon>
        <taxon>Pseudomonadati</taxon>
        <taxon>Pseudomonadota</taxon>
        <taxon>Gammaproteobacteria</taxon>
        <taxon>Lysobacterales</taxon>
        <taxon>Lysobacteraceae</taxon>
        <taxon>Xanthomonas</taxon>
    </lineage>
</organism>
<accession>A0A7Z7NHA5</accession>
<dbReference type="AlphaFoldDB" id="A0A7Z7NHA5"/>
<gene>
    <name evidence="1" type="ORF">XFF6991_390049</name>
</gene>